<dbReference type="SUPFAM" id="SSF51445">
    <property type="entry name" value="(Trans)glycosidases"/>
    <property type="match status" value="1"/>
</dbReference>
<keyword evidence="12" id="KW-1185">Reference proteome</keyword>
<dbReference type="InterPro" id="IPR001223">
    <property type="entry name" value="Glyco_hydro18_cat"/>
</dbReference>
<organism evidence="11 12">
    <name type="scientific">Venustampulla echinocandica</name>
    <dbReference type="NCBI Taxonomy" id="2656787"/>
    <lineage>
        <taxon>Eukaryota</taxon>
        <taxon>Fungi</taxon>
        <taxon>Dikarya</taxon>
        <taxon>Ascomycota</taxon>
        <taxon>Pezizomycotina</taxon>
        <taxon>Leotiomycetes</taxon>
        <taxon>Helotiales</taxon>
        <taxon>Pleuroascaceae</taxon>
        <taxon>Venustampulla</taxon>
    </lineage>
</organism>
<comment type="similarity">
    <text evidence="8">Belongs to the glycosyl hydrolase 18 family.</text>
</comment>
<evidence type="ECO:0000256" key="7">
    <source>
        <dbReference type="RuleBase" id="RU000489"/>
    </source>
</evidence>
<evidence type="ECO:0000313" key="12">
    <source>
        <dbReference type="Proteomes" id="UP000254866"/>
    </source>
</evidence>
<evidence type="ECO:0000256" key="1">
    <source>
        <dbReference type="ARBA" id="ARBA00000822"/>
    </source>
</evidence>
<dbReference type="RefSeq" id="XP_031868762.1">
    <property type="nucleotide sequence ID" value="XM_032015341.1"/>
</dbReference>
<sequence length="328" mass="36904">MKFSLAGLSLLALFSEAVASYSPPQAQPDARLVMYVQTFKQPDGKPLSLLPMLQHQTRVTHVILASMHLHEDPGQIRLNDDPFDSPNWDTIWKEVKILQQNNVKVMALLGGAAGGTYKRLNGTDEEFYSYYHPLRDLLQKYDIDGLDVDIEEHVDVSVPFRLMNALRRDMKPGFLITMTPLASALSDELGQNLSKFSYFDLEAFATVPGSDEKLIDWYNGLFYGGFARGPPFYQSIVDAGWDPSRVVMVVLDCAEDGQRNGFVRIDALQKTIRNLRAMYPGFGGVGGWEYHDAGMSDEDDVYAPWWWVKRIGDALFDPIPASVRNGEL</sequence>
<dbReference type="GO" id="GO:0000272">
    <property type="term" value="P:polysaccharide catabolic process"/>
    <property type="evidence" value="ECO:0007669"/>
    <property type="project" value="UniProtKB-KW"/>
</dbReference>
<dbReference type="Gene3D" id="3.20.20.80">
    <property type="entry name" value="Glycosidases"/>
    <property type="match status" value="1"/>
</dbReference>
<evidence type="ECO:0000259" key="10">
    <source>
        <dbReference type="PROSITE" id="PS51910"/>
    </source>
</evidence>
<dbReference type="EMBL" id="NPIC01000005">
    <property type="protein sequence ID" value="RDL36106.1"/>
    <property type="molecule type" value="Genomic_DNA"/>
</dbReference>
<dbReference type="AlphaFoldDB" id="A0A370TKP4"/>
<feature type="signal peptide" evidence="9">
    <location>
        <begin position="1"/>
        <end position="19"/>
    </location>
</feature>
<dbReference type="PROSITE" id="PS51910">
    <property type="entry name" value="GH18_2"/>
    <property type="match status" value="1"/>
</dbReference>
<accession>A0A370TKP4</accession>
<evidence type="ECO:0000313" key="11">
    <source>
        <dbReference type="EMBL" id="RDL36106.1"/>
    </source>
</evidence>
<gene>
    <name evidence="11" type="ORF">BP5553_06718</name>
</gene>
<dbReference type="InterPro" id="IPR017853">
    <property type="entry name" value="GH"/>
</dbReference>
<proteinExistence type="inferred from homology"/>
<dbReference type="GO" id="GO:0006032">
    <property type="term" value="P:chitin catabolic process"/>
    <property type="evidence" value="ECO:0007669"/>
    <property type="project" value="UniProtKB-KW"/>
</dbReference>
<evidence type="ECO:0000256" key="6">
    <source>
        <dbReference type="ARBA" id="ARBA00023326"/>
    </source>
</evidence>
<evidence type="ECO:0000256" key="3">
    <source>
        <dbReference type="ARBA" id="ARBA00023024"/>
    </source>
</evidence>
<keyword evidence="5 7" id="KW-0326">Glycosidase</keyword>
<evidence type="ECO:0000256" key="8">
    <source>
        <dbReference type="RuleBase" id="RU004453"/>
    </source>
</evidence>
<dbReference type="PROSITE" id="PS01095">
    <property type="entry name" value="GH18_1"/>
    <property type="match status" value="1"/>
</dbReference>
<comment type="catalytic activity">
    <reaction evidence="1">
        <text>Random endo-hydrolysis of N-acetyl-beta-D-glucosaminide (1-&gt;4)-beta-linkages in chitin and chitodextrins.</text>
        <dbReference type="EC" id="3.2.1.14"/>
    </reaction>
</comment>
<dbReference type="GO" id="GO:0008843">
    <property type="term" value="F:endochitinase activity"/>
    <property type="evidence" value="ECO:0007669"/>
    <property type="project" value="UniProtKB-EC"/>
</dbReference>
<keyword evidence="4" id="KW-0119">Carbohydrate metabolism</keyword>
<feature type="chain" id="PRO_5016728419" description="GH18 domain-containing protein" evidence="9">
    <location>
        <begin position="20"/>
        <end position="328"/>
    </location>
</feature>
<dbReference type="Pfam" id="PF00704">
    <property type="entry name" value="Glyco_hydro_18"/>
    <property type="match status" value="1"/>
</dbReference>
<keyword evidence="6" id="KW-0624">Polysaccharide degradation</keyword>
<dbReference type="GeneID" id="43599567"/>
<evidence type="ECO:0000256" key="2">
    <source>
        <dbReference type="ARBA" id="ARBA00022801"/>
    </source>
</evidence>
<evidence type="ECO:0000256" key="5">
    <source>
        <dbReference type="ARBA" id="ARBA00023295"/>
    </source>
</evidence>
<keyword evidence="2 7" id="KW-0378">Hydrolase</keyword>
<comment type="caution">
    <text evidence="11">The sequence shown here is derived from an EMBL/GenBank/DDBJ whole genome shotgun (WGS) entry which is preliminary data.</text>
</comment>
<protein>
    <recommendedName>
        <fullName evidence="10">GH18 domain-containing protein</fullName>
    </recommendedName>
</protein>
<keyword evidence="3" id="KW-0146">Chitin degradation</keyword>
<dbReference type="InterPro" id="IPR001579">
    <property type="entry name" value="Glyco_hydro_18_chit_AS"/>
</dbReference>
<reference evidence="11 12" key="1">
    <citation type="journal article" date="2018" name="IMA Fungus">
        <title>IMA Genome-F 9: Draft genome sequence of Annulohypoxylon stygium, Aspergillus mulundensis, Berkeleyomyces basicola (syn. Thielaviopsis basicola), Ceratocystis smalleyi, two Cercospora beticola strains, Coleophoma cylindrospora, Fusarium fracticaudum, Phialophora cf. hyalina, and Morchella septimelata.</title>
        <authorList>
            <person name="Wingfield B.D."/>
            <person name="Bills G.F."/>
            <person name="Dong Y."/>
            <person name="Huang W."/>
            <person name="Nel W.J."/>
            <person name="Swalarsk-Parry B.S."/>
            <person name="Vaghefi N."/>
            <person name="Wilken P.M."/>
            <person name="An Z."/>
            <person name="de Beer Z.W."/>
            <person name="De Vos L."/>
            <person name="Chen L."/>
            <person name="Duong T.A."/>
            <person name="Gao Y."/>
            <person name="Hammerbacher A."/>
            <person name="Kikkert J.R."/>
            <person name="Li Y."/>
            <person name="Li H."/>
            <person name="Li K."/>
            <person name="Li Q."/>
            <person name="Liu X."/>
            <person name="Ma X."/>
            <person name="Naidoo K."/>
            <person name="Pethybridge S.J."/>
            <person name="Sun J."/>
            <person name="Steenkamp E.T."/>
            <person name="van der Nest M.A."/>
            <person name="van Wyk S."/>
            <person name="Wingfield M.J."/>
            <person name="Xiong C."/>
            <person name="Yue Q."/>
            <person name="Zhang X."/>
        </authorList>
    </citation>
    <scope>NUCLEOTIDE SEQUENCE [LARGE SCALE GENOMIC DNA]</scope>
    <source>
        <strain evidence="11 12">BP 5553</strain>
    </source>
</reference>
<evidence type="ECO:0000256" key="9">
    <source>
        <dbReference type="SAM" id="SignalP"/>
    </source>
</evidence>
<feature type="domain" description="GH18" evidence="10">
    <location>
        <begin position="30"/>
        <end position="328"/>
    </location>
</feature>
<evidence type="ECO:0000256" key="4">
    <source>
        <dbReference type="ARBA" id="ARBA00023277"/>
    </source>
</evidence>
<name>A0A370TKP4_9HELO</name>
<keyword evidence="9" id="KW-0732">Signal</keyword>
<dbReference type="OrthoDB" id="3012298at2759"/>
<dbReference type="Proteomes" id="UP000254866">
    <property type="component" value="Unassembled WGS sequence"/>
</dbReference>